<feature type="region of interest" description="Disordered" evidence="1">
    <location>
        <begin position="1"/>
        <end position="35"/>
    </location>
</feature>
<evidence type="ECO:0000256" key="1">
    <source>
        <dbReference type="SAM" id="MobiDB-lite"/>
    </source>
</evidence>
<keyword evidence="3" id="KW-1185">Reference proteome</keyword>
<evidence type="ECO:0000313" key="3">
    <source>
        <dbReference type="Proteomes" id="UP001159363"/>
    </source>
</evidence>
<protein>
    <submittedName>
        <fullName evidence="2">Uncharacterized protein</fullName>
    </submittedName>
</protein>
<dbReference type="EMBL" id="JARBHB010000003">
    <property type="protein sequence ID" value="KAJ8888700.1"/>
    <property type="molecule type" value="Genomic_DNA"/>
</dbReference>
<proteinExistence type="predicted"/>
<dbReference type="Proteomes" id="UP001159363">
    <property type="component" value="Chromosome 3"/>
</dbReference>
<feature type="compositionally biased region" description="Acidic residues" evidence="1">
    <location>
        <begin position="1"/>
        <end position="15"/>
    </location>
</feature>
<reference evidence="2 3" key="1">
    <citation type="submission" date="2023-02" db="EMBL/GenBank/DDBJ databases">
        <title>LHISI_Scaffold_Assembly.</title>
        <authorList>
            <person name="Stuart O.P."/>
            <person name="Cleave R."/>
            <person name="Magrath M.J.L."/>
            <person name="Mikheyev A.S."/>
        </authorList>
    </citation>
    <scope>NUCLEOTIDE SEQUENCE [LARGE SCALE GENOMIC DNA]</scope>
    <source>
        <strain evidence="2">Daus_M_001</strain>
        <tissue evidence="2">Leg muscle</tissue>
    </source>
</reference>
<name>A0ABQ9HXA7_9NEOP</name>
<accession>A0ABQ9HXA7</accession>
<sequence length="359" mass="40287">MEEYSQGEGQEETEAESLTTTGKGIHARRHASWQRGIGQPWPPFWAMTTSLNSSGVAEAAPEQCGHIGFEPTTSPVRWRAPGRPHLTTNDPSAGTALRFSPAMHHLVELLSPSEGNCMPFPDYSRALRRYIVGEEIWVALNIEVLEPMRVKRGEYGASLERKGGGNGRCLTKPIDQRHRSARFPHAKIRERSRKESNLVHLGWRSHIEIREGSVTTWGNFQVTLSPHLVFQSPYAVFAIGQRFAFPATLSLFLSFAGEGRWHVYKETHFILRQQSPYVDTTTTDLLTQRIHHFICLATYSYPAICAYQLVKAVHDKHQVITRAPALRKDARTDELERAALLPVPIGGNKKQFAGFQAAG</sequence>
<evidence type="ECO:0000313" key="2">
    <source>
        <dbReference type="EMBL" id="KAJ8888700.1"/>
    </source>
</evidence>
<organism evidence="2 3">
    <name type="scientific">Dryococelus australis</name>
    <dbReference type="NCBI Taxonomy" id="614101"/>
    <lineage>
        <taxon>Eukaryota</taxon>
        <taxon>Metazoa</taxon>
        <taxon>Ecdysozoa</taxon>
        <taxon>Arthropoda</taxon>
        <taxon>Hexapoda</taxon>
        <taxon>Insecta</taxon>
        <taxon>Pterygota</taxon>
        <taxon>Neoptera</taxon>
        <taxon>Polyneoptera</taxon>
        <taxon>Phasmatodea</taxon>
        <taxon>Verophasmatodea</taxon>
        <taxon>Anareolatae</taxon>
        <taxon>Phasmatidae</taxon>
        <taxon>Eurycanthinae</taxon>
        <taxon>Dryococelus</taxon>
    </lineage>
</organism>
<gene>
    <name evidence="2" type="ORF">PR048_008192</name>
</gene>
<comment type="caution">
    <text evidence="2">The sequence shown here is derived from an EMBL/GenBank/DDBJ whole genome shotgun (WGS) entry which is preliminary data.</text>
</comment>